<evidence type="ECO:0000313" key="2">
    <source>
        <dbReference type="EnsemblMetazoa" id="G5745.3:cds"/>
    </source>
</evidence>
<keyword evidence="3" id="KW-1185">Reference proteome</keyword>
<keyword evidence="1" id="KW-0732">Signal</keyword>
<dbReference type="EnsemblMetazoa" id="G5745.1">
    <property type="protein sequence ID" value="G5745.1:cds"/>
    <property type="gene ID" value="G5745"/>
</dbReference>
<evidence type="ECO:0000313" key="3">
    <source>
        <dbReference type="Proteomes" id="UP000005408"/>
    </source>
</evidence>
<dbReference type="EnsemblMetazoa" id="G5745.3">
    <property type="protein sequence ID" value="G5745.3:cds"/>
    <property type="gene ID" value="G5745"/>
</dbReference>
<dbReference type="OMA" id="IQCIRAY"/>
<reference evidence="2" key="1">
    <citation type="submission" date="2022-08" db="UniProtKB">
        <authorList>
            <consortium name="EnsemblMetazoa"/>
        </authorList>
    </citation>
    <scope>IDENTIFICATION</scope>
    <source>
        <strain evidence="2">05x7-T-G4-1.051#20</strain>
    </source>
</reference>
<protein>
    <submittedName>
        <fullName evidence="2">Uncharacterized protein</fullName>
    </submittedName>
</protein>
<dbReference type="OrthoDB" id="6054443at2759"/>
<proteinExistence type="predicted"/>
<evidence type="ECO:0000256" key="1">
    <source>
        <dbReference type="SAM" id="SignalP"/>
    </source>
</evidence>
<dbReference type="AlphaFoldDB" id="A0A8W8NL72"/>
<sequence length="241" mass="27679">MSYACVVNLWLVCVLINFSGSLCNSIIDDPVQSLQDHLRNDFQDDIPQTKRSVNSCRGHPNLIQCIRAYFSNRFRLRHRAVQDPVEYRNIGKRNQVATSYQDRREDQQESRVDNLHDVYDDLLKATSSDFQGSDDKRAAVDFRSIGRRSFGADFRNIGKRYLGADFRNIGKRMNAADFRQIGKRGYAVDFRNIGKRLGVDFRNIGKRTVLKSDNVYLLSLLCSDTSTMVQCADRIASNTYI</sequence>
<organism evidence="2 3">
    <name type="scientific">Magallana gigas</name>
    <name type="common">Pacific oyster</name>
    <name type="synonym">Crassostrea gigas</name>
    <dbReference type="NCBI Taxonomy" id="29159"/>
    <lineage>
        <taxon>Eukaryota</taxon>
        <taxon>Metazoa</taxon>
        <taxon>Spiralia</taxon>
        <taxon>Lophotrochozoa</taxon>
        <taxon>Mollusca</taxon>
        <taxon>Bivalvia</taxon>
        <taxon>Autobranchia</taxon>
        <taxon>Pteriomorphia</taxon>
        <taxon>Ostreida</taxon>
        <taxon>Ostreoidea</taxon>
        <taxon>Ostreidae</taxon>
        <taxon>Magallana</taxon>
    </lineage>
</organism>
<accession>A0A8W8NL72</accession>
<feature type="chain" id="PRO_5042432155" evidence="1">
    <location>
        <begin position="24"/>
        <end position="241"/>
    </location>
</feature>
<feature type="signal peptide" evidence="1">
    <location>
        <begin position="1"/>
        <end position="23"/>
    </location>
</feature>
<name>A0A8W8NL72_MAGGI</name>
<dbReference type="Proteomes" id="UP000005408">
    <property type="component" value="Unassembled WGS sequence"/>
</dbReference>
<dbReference type="EnsemblMetazoa" id="G5745.4">
    <property type="protein sequence ID" value="G5745.4:cds"/>
    <property type="gene ID" value="G5745"/>
</dbReference>
<dbReference type="EnsemblMetazoa" id="G5745.2">
    <property type="protein sequence ID" value="G5745.2:cds"/>
    <property type="gene ID" value="G5745"/>
</dbReference>